<gene>
    <name evidence="3" type="ORF">K491DRAFT_761563</name>
</gene>
<feature type="region of interest" description="Disordered" evidence="1">
    <location>
        <begin position="61"/>
        <end position="82"/>
    </location>
</feature>
<dbReference type="AlphaFoldDB" id="A0A6A6SX08"/>
<evidence type="ECO:0000313" key="4">
    <source>
        <dbReference type="Proteomes" id="UP000799324"/>
    </source>
</evidence>
<dbReference type="Proteomes" id="UP000799324">
    <property type="component" value="Unassembled WGS sequence"/>
</dbReference>
<evidence type="ECO:0008006" key="5">
    <source>
        <dbReference type="Google" id="ProtNLM"/>
    </source>
</evidence>
<feature type="chain" id="PRO_5025579038" description="Secreted protein" evidence="2">
    <location>
        <begin position="23"/>
        <end position="82"/>
    </location>
</feature>
<accession>A0A6A6SX08</accession>
<protein>
    <recommendedName>
        <fullName evidence="5">Secreted protein</fullName>
    </recommendedName>
</protein>
<name>A0A6A6SX08_9PLEO</name>
<evidence type="ECO:0000256" key="1">
    <source>
        <dbReference type="SAM" id="MobiDB-lite"/>
    </source>
</evidence>
<evidence type="ECO:0000256" key="2">
    <source>
        <dbReference type="SAM" id="SignalP"/>
    </source>
</evidence>
<dbReference type="EMBL" id="MU004446">
    <property type="protein sequence ID" value="KAF2650734.1"/>
    <property type="molecule type" value="Genomic_DNA"/>
</dbReference>
<feature type="signal peptide" evidence="2">
    <location>
        <begin position="1"/>
        <end position="22"/>
    </location>
</feature>
<feature type="compositionally biased region" description="Low complexity" evidence="1">
    <location>
        <begin position="65"/>
        <end position="82"/>
    </location>
</feature>
<evidence type="ECO:0000313" key="3">
    <source>
        <dbReference type="EMBL" id="KAF2650734.1"/>
    </source>
</evidence>
<reference evidence="3" key="1">
    <citation type="journal article" date="2020" name="Stud. Mycol.">
        <title>101 Dothideomycetes genomes: a test case for predicting lifestyles and emergence of pathogens.</title>
        <authorList>
            <person name="Haridas S."/>
            <person name="Albert R."/>
            <person name="Binder M."/>
            <person name="Bloem J."/>
            <person name="Labutti K."/>
            <person name="Salamov A."/>
            <person name="Andreopoulos B."/>
            <person name="Baker S."/>
            <person name="Barry K."/>
            <person name="Bills G."/>
            <person name="Bluhm B."/>
            <person name="Cannon C."/>
            <person name="Castanera R."/>
            <person name="Culley D."/>
            <person name="Daum C."/>
            <person name="Ezra D."/>
            <person name="Gonzalez J."/>
            <person name="Henrissat B."/>
            <person name="Kuo A."/>
            <person name="Liang C."/>
            <person name="Lipzen A."/>
            <person name="Lutzoni F."/>
            <person name="Magnuson J."/>
            <person name="Mondo S."/>
            <person name="Nolan M."/>
            <person name="Ohm R."/>
            <person name="Pangilinan J."/>
            <person name="Park H.-J."/>
            <person name="Ramirez L."/>
            <person name="Alfaro M."/>
            <person name="Sun H."/>
            <person name="Tritt A."/>
            <person name="Yoshinaga Y."/>
            <person name="Zwiers L.-H."/>
            <person name="Turgeon B."/>
            <person name="Goodwin S."/>
            <person name="Spatafora J."/>
            <person name="Crous P."/>
            <person name="Grigoriev I."/>
        </authorList>
    </citation>
    <scope>NUCLEOTIDE SEQUENCE</scope>
    <source>
        <strain evidence="3">CBS 122681</strain>
    </source>
</reference>
<keyword evidence="2" id="KW-0732">Signal</keyword>
<keyword evidence="4" id="KW-1185">Reference proteome</keyword>
<organism evidence="3 4">
    <name type="scientific">Lophiostoma macrostomum CBS 122681</name>
    <dbReference type="NCBI Taxonomy" id="1314788"/>
    <lineage>
        <taxon>Eukaryota</taxon>
        <taxon>Fungi</taxon>
        <taxon>Dikarya</taxon>
        <taxon>Ascomycota</taxon>
        <taxon>Pezizomycotina</taxon>
        <taxon>Dothideomycetes</taxon>
        <taxon>Pleosporomycetidae</taxon>
        <taxon>Pleosporales</taxon>
        <taxon>Lophiostomataceae</taxon>
        <taxon>Lophiostoma</taxon>
    </lineage>
</organism>
<sequence>MMLVMCVVRLPRLGTLWLTLEAEAVIQRVCHQIQHASKFPFVRKCIPTFELRSFDSKSVPCRAKPPTSLPKLLPSSGLPRRI</sequence>
<proteinExistence type="predicted"/>